<dbReference type="GO" id="GO:0007186">
    <property type="term" value="P:G protein-coupled receptor signaling pathway"/>
    <property type="evidence" value="ECO:0000318"/>
    <property type="project" value="GO_Central"/>
</dbReference>
<dbReference type="OrthoDB" id="5988891at2759"/>
<dbReference type="Gene3D" id="1.20.1070.10">
    <property type="entry name" value="Rhodopsin 7-helix transmembrane proteins"/>
    <property type="match status" value="1"/>
</dbReference>
<sequence>MEKLLTLVISVTVVLISCLLVVGESDVRNYGGKFFAFSFLADDKPARSKETPCMIDLIAADNKNSTIHVTIPGRNFDLSLVLPPGQVQRVNLSLGNYYLFGNENATVIVNSTGRVGVVALMELLRPSAAFNVLPAEYTGTHHVIANNFNTRDTQFTITSLADNNTVRVYTARDMKFTCDHVGGAPDNASVVLWKYDTMFCRGEGVDLTGTFVTSKYNVSVVAGGRVQFFGDRERKGYVMEQMLPQRAWGKHFAVAPFANINESNYLLKFLVPEGVVANVTIKGLNWTSDFIVEGHPNVWFNDSRAFDQVVEIIANESVSVMQYMTGTSERAASFRSDPSMFNVPPVSQAKHNLLVDVFPCENENIINIITKCTHVAGLQVNGTDLKVDDGRVISILNGTTYCALSYELEAGLHCVSHKNPEASFQIILYSWKIKSQGQNAYAMEAALDVPSDYPTCIAVTDENPASQLRSSIADLQEEDYCGNDTSFNQPASIAMEIEQLAMDMTATMLKEGTPDIFQDLGVAVIEIRRINLSASNPATIVSVPSNDNSTQPKTRGVISMDILRKLEIQALISIVFRNLGERIDNCSTSNDSEDSDPSGTREMVGSEVLSLSLYPPVPSEQKLSSSVRMVFPMQGSMPPRFAHGLALCSFWNHTLRGWSQEGCVTEFVNSSLVECACDHLTNFAVLMQINEYQQLSQANELAVNLITSVGCGLSIAGAFFTIFTFIVLRLKSDRVMIHINLAIAVGMGQIMFLFLDTPTINQVQCTIKASFLYYFYMSAFCWMLIEGVNLFLQAVVVFSKPGSRIKIYIVIGWLCPIIPLGATLGFYKGVLGDDVTDISNAHPVCFVRRDDDSIWFFVVPILTIIALNVYFVSRVIFEIIKLAGGPHVVKNRTTRAKHGVKACVILLPVMGLTWIFGVMWYDQSTMVFMYLFVIFNSLQGFFIFIFHCLLNSEVRRTFQRKKVEWRNSFSRRSSFNLNVFRSDDSKKKQHTVDSNKLSAIATPNGSHANQNKD</sequence>
<organism evidence="14 15">
    <name type="scientific">Strongylocentrotus purpuratus</name>
    <name type="common">Purple sea urchin</name>
    <dbReference type="NCBI Taxonomy" id="7668"/>
    <lineage>
        <taxon>Eukaryota</taxon>
        <taxon>Metazoa</taxon>
        <taxon>Echinodermata</taxon>
        <taxon>Eleutherozoa</taxon>
        <taxon>Echinozoa</taxon>
        <taxon>Echinoidea</taxon>
        <taxon>Euechinoidea</taxon>
        <taxon>Echinacea</taxon>
        <taxon>Camarodonta</taxon>
        <taxon>Echinidea</taxon>
        <taxon>Strongylocentrotidae</taxon>
        <taxon>Strongylocentrotus</taxon>
    </lineage>
</organism>
<dbReference type="EnsemblMetazoa" id="XM_030988036">
    <property type="protein sequence ID" value="XP_030843896"/>
    <property type="gene ID" value="LOC764423"/>
</dbReference>
<evidence type="ECO:0000256" key="7">
    <source>
        <dbReference type="ARBA" id="ARBA00023157"/>
    </source>
</evidence>
<dbReference type="KEGG" id="spu:764423"/>
<evidence type="ECO:0000256" key="11">
    <source>
        <dbReference type="SAM" id="SignalP"/>
    </source>
</evidence>
<comment type="subcellular location">
    <subcellularLocation>
        <location evidence="1">Membrane</location>
        <topology evidence="1">Multi-pass membrane protein</topology>
    </subcellularLocation>
</comment>
<proteinExistence type="inferred from homology"/>
<keyword evidence="5 10" id="KW-1133">Transmembrane helix</keyword>
<evidence type="ECO:0000313" key="15">
    <source>
        <dbReference type="Proteomes" id="UP000007110"/>
    </source>
</evidence>
<dbReference type="InterPro" id="IPR057244">
    <property type="entry name" value="GAIN_B"/>
</dbReference>
<feature type="transmembrane region" description="Helical" evidence="10">
    <location>
        <begin position="898"/>
        <end position="921"/>
    </location>
</feature>
<keyword evidence="6 10" id="KW-0472">Membrane</keyword>
<comment type="similarity">
    <text evidence="2">Belongs to the G-protein coupled receptor Fz/Smo family.</text>
</comment>
<feature type="region of interest" description="Disordered" evidence="9">
    <location>
        <begin position="983"/>
        <end position="1013"/>
    </location>
</feature>
<keyword evidence="7" id="KW-1015">Disulfide bond</keyword>
<feature type="transmembrane region" description="Helical" evidence="10">
    <location>
        <begin position="701"/>
        <end position="728"/>
    </location>
</feature>
<evidence type="ECO:0000256" key="9">
    <source>
        <dbReference type="SAM" id="MobiDB-lite"/>
    </source>
</evidence>
<keyword evidence="4 11" id="KW-0732">Signal</keyword>
<feature type="transmembrane region" description="Helical" evidence="10">
    <location>
        <begin position="927"/>
        <end position="950"/>
    </location>
</feature>
<dbReference type="PANTHER" id="PTHR12011">
    <property type="entry name" value="ADHESION G-PROTEIN COUPLED RECEPTOR"/>
    <property type="match status" value="1"/>
</dbReference>
<dbReference type="Gene3D" id="2.60.220.50">
    <property type="match status" value="1"/>
</dbReference>
<dbReference type="InterPro" id="IPR046338">
    <property type="entry name" value="GAIN_dom_sf"/>
</dbReference>
<dbReference type="PROSITE" id="PS50221">
    <property type="entry name" value="GAIN_B"/>
    <property type="match status" value="1"/>
</dbReference>
<evidence type="ECO:0000256" key="3">
    <source>
        <dbReference type="ARBA" id="ARBA00022692"/>
    </source>
</evidence>
<feature type="signal peptide" evidence="11">
    <location>
        <begin position="1"/>
        <end position="23"/>
    </location>
</feature>
<dbReference type="GO" id="GO:0007166">
    <property type="term" value="P:cell surface receptor signaling pathway"/>
    <property type="evidence" value="ECO:0007669"/>
    <property type="project" value="InterPro"/>
</dbReference>
<dbReference type="Pfam" id="PF00002">
    <property type="entry name" value="7tm_2"/>
    <property type="match status" value="1"/>
</dbReference>
<feature type="transmembrane region" description="Helical" evidence="10">
    <location>
        <begin position="735"/>
        <end position="755"/>
    </location>
</feature>
<dbReference type="PRINTS" id="PR00249">
    <property type="entry name" value="GPCRSECRETIN"/>
</dbReference>
<evidence type="ECO:0000313" key="14">
    <source>
        <dbReference type="EnsemblMetazoa" id="XP_030843896"/>
    </source>
</evidence>
<feature type="domain" description="GAIN-B" evidence="12">
    <location>
        <begin position="528"/>
        <end position="693"/>
    </location>
</feature>
<dbReference type="SMART" id="SM01330">
    <property type="entry name" value="Frizzled"/>
    <property type="match status" value="1"/>
</dbReference>
<keyword evidence="3 10" id="KW-0812">Transmembrane</keyword>
<feature type="compositionally biased region" description="Polar residues" evidence="9">
    <location>
        <begin position="994"/>
        <end position="1013"/>
    </location>
</feature>
<evidence type="ECO:0000256" key="4">
    <source>
        <dbReference type="ARBA" id="ARBA00022729"/>
    </source>
</evidence>
<dbReference type="PANTHER" id="PTHR12011:SF471">
    <property type="entry name" value="G-PROTEIN COUPLED RECEPTORS FAMILY 2 PROFILE 2 DOMAIN-CONTAINING PROTEIN"/>
    <property type="match status" value="1"/>
</dbReference>
<reference evidence="15" key="1">
    <citation type="submission" date="2015-02" db="EMBL/GenBank/DDBJ databases">
        <title>Genome sequencing for Strongylocentrotus purpuratus.</title>
        <authorList>
            <person name="Murali S."/>
            <person name="Liu Y."/>
            <person name="Vee V."/>
            <person name="English A."/>
            <person name="Wang M."/>
            <person name="Skinner E."/>
            <person name="Han Y."/>
            <person name="Muzny D.M."/>
            <person name="Worley K.C."/>
            <person name="Gibbs R.A."/>
        </authorList>
    </citation>
    <scope>NUCLEOTIDE SEQUENCE</scope>
</reference>
<dbReference type="GeneID" id="764423"/>
<evidence type="ECO:0000259" key="13">
    <source>
        <dbReference type="PROSITE" id="PS50261"/>
    </source>
</evidence>
<dbReference type="InterPro" id="IPR000832">
    <property type="entry name" value="GPCR_2_secretin-like"/>
</dbReference>
<dbReference type="InterPro" id="IPR000539">
    <property type="entry name" value="Frizzled/Smoothened_7TM"/>
</dbReference>
<dbReference type="InParanoid" id="A0A7M7NZK9"/>
<feature type="chain" id="PRO_5029893768" description="Adhesion G-protein coupled receptor D1" evidence="11">
    <location>
        <begin position="24"/>
        <end position="1013"/>
    </location>
</feature>
<accession>A0A7M7NZK9</accession>
<evidence type="ECO:0000256" key="8">
    <source>
        <dbReference type="ARBA" id="ARBA00023170"/>
    </source>
</evidence>
<feature type="transmembrane region" description="Helical" evidence="10">
    <location>
        <begin position="805"/>
        <end position="827"/>
    </location>
</feature>
<evidence type="ECO:0000256" key="2">
    <source>
        <dbReference type="ARBA" id="ARBA00008077"/>
    </source>
</evidence>
<dbReference type="FunFam" id="1.20.1070.10:FF:000952">
    <property type="entry name" value="Uncharacterized protein"/>
    <property type="match status" value="1"/>
</dbReference>
<protein>
    <recommendedName>
        <fullName evidence="16">Adhesion G-protein coupled receptor D1</fullName>
    </recommendedName>
</protein>
<evidence type="ECO:0000256" key="1">
    <source>
        <dbReference type="ARBA" id="ARBA00004141"/>
    </source>
</evidence>
<reference evidence="14" key="2">
    <citation type="submission" date="2021-01" db="UniProtKB">
        <authorList>
            <consortium name="EnsemblMetazoa"/>
        </authorList>
    </citation>
    <scope>IDENTIFICATION</scope>
</reference>
<dbReference type="Pfam" id="PF17517">
    <property type="entry name" value="IgGFc_binding"/>
    <property type="match status" value="1"/>
</dbReference>
<dbReference type="Proteomes" id="UP000007110">
    <property type="component" value="Unassembled WGS sequence"/>
</dbReference>
<dbReference type="PROSITE" id="PS51257">
    <property type="entry name" value="PROKAR_LIPOPROTEIN"/>
    <property type="match status" value="1"/>
</dbReference>
<dbReference type="SMART" id="SM00303">
    <property type="entry name" value="GPS"/>
    <property type="match status" value="1"/>
</dbReference>
<dbReference type="GO" id="GO:0005886">
    <property type="term" value="C:plasma membrane"/>
    <property type="evidence" value="ECO:0000318"/>
    <property type="project" value="GO_Central"/>
</dbReference>
<evidence type="ECO:0008006" key="16">
    <source>
        <dbReference type="Google" id="ProtNLM"/>
    </source>
</evidence>
<dbReference type="Pfam" id="PF01825">
    <property type="entry name" value="GPS"/>
    <property type="match status" value="1"/>
</dbReference>
<evidence type="ECO:0000256" key="6">
    <source>
        <dbReference type="ARBA" id="ARBA00023136"/>
    </source>
</evidence>
<dbReference type="SUPFAM" id="SSF81321">
    <property type="entry name" value="Family A G protein-coupled receptor-like"/>
    <property type="match status" value="1"/>
</dbReference>
<dbReference type="OMA" id="REDDSIW"/>
<evidence type="ECO:0000256" key="5">
    <source>
        <dbReference type="ARBA" id="ARBA00022989"/>
    </source>
</evidence>
<dbReference type="PROSITE" id="PS00650">
    <property type="entry name" value="G_PROTEIN_RECEP_F2_2"/>
    <property type="match status" value="1"/>
</dbReference>
<dbReference type="GO" id="GO:0004930">
    <property type="term" value="F:G protein-coupled receptor activity"/>
    <property type="evidence" value="ECO:0000318"/>
    <property type="project" value="GO_Central"/>
</dbReference>
<keyword evidence="15" id="KW-1185">Reference proteome</keyword>
<feature type="transmembrane region" description="Helical" evidence="10">
    <location>
        <begin position="775"/>
        <end position="798"/>
    </location>
</feature>
<dbReference type="PROSITE" id="PS50261">
    <property type="entry name" value="G_PROTEIN_RECEP_F2_4"/>
    <property type="match status" value="1"/>
</dbReference>
<dbReference type="InterPro" id="IPR017983">
    <property type="entry name" value="GPCR_2_secretin-like_CS"/>
</dbReference>
<keyword evidence="8" id="KW-0675">Receptor</keyword>
<dbReference type="InterPro" id="IPR000203">
    <property type="entry name" value="GPS"/>
</dbReference>
<feature type="domain" description="G-protein coupled receptors family 2 profile 2" evidence="13">
    <location>
        <begin position="703"/>
        <end position="951"/>
    </location>
</feature>
<dbReference type="InterPro" id="IPR017981">
    <property type="entry name" value="GPCR_2-like_7TM"/>
</dbReference>
<dbReference type="RefSeq" id="XP_030843896.1">
    <property type="nucleotide sequence ID" value="XM_030988036.1"/>
</dbReference>
<evidence type="ECO:0000256" key="10">
    <source>
        <dbReference type="SAM" id="Phobius"/>
    </source>
</evidence>
<dbReference type="InterPro" id="IPR035234">
    <property type="entry name" value="IgGFc-bd_N"/>
</dbReference>
<feature type="transmembrane region" description="Helical" evidence="10">
    <location>
        <begin position="854"/>
        <end position="877"/>
    </location>
</feature>
<dbReference type="AlphaFoldDB" id="A0A7M7NZK9"/>
<evidence type="ECO:0000259" key="12">
    <source>
        <dbReference type="PROSITE" id="PS50221"/>
    </source>
</evidence>
<feature type="compositionally biased region" description="Basic and acidic residues" evidence="9">
    <location>
        <begin position="983"/>
        <end position="993"/>
    </location>
</feature>
<name>A0A7M7NZK9_STRPU</name>